<name>A0A6G0XD66_9STRA</name>
<evidence type="ECO:0000256" key="7">
    <source>
        <dbReference type="ARBA" id="ARBA00022824"/>
    </source>
</evidence>
<dbReference type="InterPro" id="IPR039042">
    <property type="entry name" value="Alg13-like"/>
</dbReference>
<proteinExistence type="inferred from homology"/>
<evidence type="ECO:0000256" key="1">
    <source>
        <dbReference type="ARBA" id="ARBA00004240"/>
    </source>
</evidence>
<dbReference type="EMBL" id="VJMJ01000079">
    <property type="protein sequence ID" value="KAF0738105.1"/>
    <property type="molecule type" value="Genomic_DNA"/>
</dbReference>
<feature type="domain" description="Glycosyl transferase family 28 C-terminal" evidence="8">
    <location>
        <begin position="4"/>
        <end position="149"/>
    </location>
</feature>
<gene>
    <name evidence="9" type="ORF">Ae201684_006094</name>
</gene>
<evidence type="ECO:0000313" key="10">
    <source>
        <dbReference type="Proteomes" id="UP000481153"/>
    </source>
</evidence>
<sequence>MTRVFVTVGTTSFDALIQAVDTPEVYATLKKLGYDEVVTQIGRGEYEPRNGVNSGLTTSFYRFNPEYKADIRRASLVLSHAGAGSIMDTLVERKALIVIPNNKLMDNHQEELAVALAKRQHLIQTTCDGLAACLESMDLTRLVPYPEIDEDLFPAFVDNMMGLKTA</sequence>
<comment type="subcellular location">
    <subcellularLocation>
        <location evidence="1">Endoplasmic reticulum</location>
    </subcellularLocation>
</comment>
<keyword evidence="10" id="KW-1185">Reference proteome</keyword>
<evidence type="ECO:0000313" key="9">
    <source>
        <dbReference type="EMBL" id="KAF0738105.1"/>
    </source>
</evidence>
<dbReference type="InterPro" id="IPR007235">
    <property type="entry name" value="Glyco_trans_28_C"/>
</dbReference>
<dbReference type="VEuPathDB" id="FungiDB:AeMF1_003353"/>
<keyword evidence="7" id="KW-0256">Endoplasmic reticulum</keyword>
<keyword evidence="5" id="KW-0328">Glycosyltransferase</keyword>
<dbReference type="Pfam" id="PF04101">
    <property type="entry name" value="Glyco_tran_28_C"/>
    <property type="match status" value="1"/>
</dbReference>
<evidence type="ECO:0000256" key="5">
    <source>
        <dbReference type="ARBA" id="ARBA00022676"/>
    </source>
</evidence>
<dbReference type="EC" id="2.4.1.141" evidence="3"/>
<dbReference type="SUPFAM" id="SSF53756">
    <property type="entry name" value="UDP-Glycosyltransferase/glycogen phosphorylase"/>
    <property type="match status" value="1"/>
</dbReference>
<dbReference type="GO" id="GO:0006488">
    <property type="term" value="P:dolichol-linked oligosaccharide biosynthetic process"/>
    <property type="evidence" value="ECO:0007669"/>
    <property type="project" value="InterPro"/>
</dbReference>
<dbReference type="Gene3D" id="3.40.50.2000">
    <property type="entry name" value="Glycogen Phosphorylase B"/>
    <property type="match status" value="1"/>
</dbReference>
<comment type="similarity">
    <text evidence="2">Belongs to the glycosyltransferase 28 family.</text>
</comment>
<accession>A0A6G0XD66</accession>
<dbReference type="GO" id="GO:0004577">
    <property type="term" value="F:N-acetylglucosaminyldiphosphodolichol N-acetylglucosaminyltransferase activity"/>
    <property type="evidence" value="ECO:0007669"/>
    <property type="project" value="UniProtKB-EC"/>
</dbReference>
<dbReference type="AlphaFoldDB" id="A0A6G0XD66"/>
<keyword evidence="6" id="KW-0808">Transferase</keyword>
<evidence type="ECO:0000256" key="3">
    <source>
        <dbReference type="ARBA" id="ARBA00012614"/>
    </source>
</evidence>
<dbReference type="Proteomes" id="UP000481153">
    <property type="component" value="Unassembled WGS sequence"/>
</dbReference>
<reference evidence="9 10" key="1">
    <citation type="submission" date="2019-07" db="EMBL/GenBank/DDBJ databases">
        <title>Genomics analysis of Aphanomyces spp. identifies a new class of oomycete effector associated with host adaptation.</title>
        <authorList>
            <person name="Gaulin E."/>
        </authorList>
    </citation>
    <scope>NUCLEOTIDE SEQUENCE [LARGE SCALE GENOMIC DNA]</scope>
    <source>
        <strain evidence="9 10">ATCC 201684</strain>
    </source>
</reference>
<comment type="caution">
    <text evidence="9">The sequence shown here is derived from an EMBL/GenBank/DDBJ whole genome shotgun (WGS) entry which is preliminary data.</text>
</comment>
<evidence type="ECO:0000256" key="6">
    <source>
        <dbReference type="ARBA" id="ARBA00022679"/>
    </source>
</evidence>
<organism evidence="9 10">
    <name type="scientific">Aphanomyces euteiches</name>
    <dbReference type="NCBI Taxonomy" id="100861"/>
    <lineage>
        <taxon>Eukaryota</taxon>
        <taxon>Sar</taxon>
        <taxon>Stramenopiles</taxon>
        <taxon>Oomycota</taxon>
        <taxon>Saprolegniomycetes</taxon>
        <taxon>Saprolegniales</taxon>
        <taxon>Verrucalvaceae</taxon>
        <taxon>Aphanomyces</taxon>
    </lineage>
</organism>
<dbReference type="PANTHER" id="PTHR12867:SF6">
    <property type="entry name" value="N-ACETYLGLUCOSAMINYLDIPHOSPHODOLICHOL N-ACETYLGLUCOSAMINYLTRANSFERASE"/>
    <property type="match status" value="1"/>
</dbReference>
<evidence type="ECO:0000256" key="4">
    <source>
        <dbReference type="ARBA" id="ARBA00017468"/>
    </source>
</evidence>
<evidence type="ECO:0000256" key="2">
    <source>
        <dbReference type="ARBA" id="ARBA00006962"/>
    </source>
</evidence>
<evidence type="ECO:0000259" key="8">
    <source>
        <dbReference type="Pfam" id="PF04101"/>
    </source>
</evidence>
<dbReference type="GO" id="GO:0005783">
    <property type="term" value="C:endoplasmic reticulum"/>
    <property type="evidence" value="ECO:0007669"/>
    <property type="project" value="UniProtKB-SubCell"/>
</dbReference>
<protein>
    <recommendedName>
        <fullName evidence="4">UDP-N-acetylglucosamine transferase subunit ALG13</fullName>
        <ecNumber evidence="3">2.4.1.141</ecNumber>
    </recommendedName>
</protein>
<dbReference type="PANTHER" id="PTHR12867">
    <property type="entry name" value="GLYCOSYL TRANSFERASE-RELATED"/>
    <property type="match status" value="1"/>
</dbReference>